<feature type="coiled-coil region" evidence="1">
    <location>
        <begin position="352"/>
        <end position="393"/>
    </location>
</feature>
<evidence type="ECO:0000259" key="2">
    <source>
        <dbReference type="Pfam" id="PF05670"/>
    </source>
</evidence>
<dbReference type="GO" id="GO:0072344">
    <property type="term" value="P:rescue of stalled ribosome"/>
    <property type="evidence" value="ECO:0007669"/>
    <property type="project" value="TreeGrafter"/>
</dbReference>
<reference evidence="3" key="1">
    <citation type="submission" date="2007-02" db="EMBL/GenBank/DDBJ databases">
        <title>Complete sequence of Pyrobaculum calidifontis JCM 11548.</title>
        <authorList>
            <consortium name="US DOE Joint Genome Institute"/>
            <person name="Copeland A."/>
            <person name="Lucas S."/>
            <person name="Lapidus A."/>
            <person name="Barry K."/>
            <person name="Glavina del Rio T."/>
            <person name="Dalin E."/>
            <person name="Tice H."/>
            <person name="Pitluck S."/>
            <person name="Chain P."/>
            <person name="Malfatti S."/>
            <person name="Shin M."/>
            <person name="Vergez L."/>
            <person name="Schmutz J."/>
            <person name="Larimer F."/>
            <person name="Land M."/>
            <person name="Hauser L."/>
            <person name="Kyrpides N."/>
            <person name="Mikhailova N."/>
            <person name="Cozen A.E."/>
            <person name="Fitz-Gibbon S.T."/>
            <person name="House C.H."/>
            <person name="Saltikov C."/>
            <person name="Lowe T.M."/>
            <person name="Richardson P."/>
        </authorList>
    </citation>
    <scope>NUCLEOTIDE SEQUENCE [LARGE SCALE GENOMIC DNA]</scope>
    <source>
        <strain evidence="3">JCM 11548</strain>
    </source>
</reference>
<keyword evidence="1" id="KW-0175">Coiled coil</keyword>
<dbReference type="AlphaFoldDB" id="A3MX30"/>
<proteinExistence type="predicted"/>
<dbReference type="eggNOG" id="arCOG01695">
    <property type="taxonomic scope" value="Archaea"/>
</dbReference>
<dbReference type="Pfam" id="PF05670">
    <property type="entry name" value="NFACT-R_1"/>
    <property type="match status" value="1"/>
</dbReference>
<evidence type="ECO:0000313" key="3">
    <source>
        <dbReference type="EMBL" id="ABO09197.1"/>
    </source>
</evidence>
<dbReference type="NCBIfam" id="NF041120">
    <property type="entry name" value="RqcH_arch"/>
    <property type="match status" value="1"/>
</dbReference>
<sequence length="616" mass="68617">MVVKTVLTALDLLASSVEMSRLVGAHVENVYRTAAGFLFKFGQGFVTITRHRVSLTGLIPEKTHEGAETLRGLFRGERLTWVGLPRFDRIVEFHFETGTLVVELLEPFNVVAVREGRVVWLLHSYRGKDRELKAGAPYTYPPAVFVDVLRAGVEEVAKAIDPSDVRRSLIRRVGTGPEFADELIARAGVDPHALAAALKKIVDDVAAGRLEPSVCIRGGAAVTVLPIVPVAAKCDEVRRFDSFWVALDFYFGPLELEAAKASATRELEQRRRRLEASIQELERKIPEYRGEAARLKALAHRLLVYKYEVEQALAGSESSIRVVYVDGTRVKIILPEGDEVEIRRDVQLGRQISALFEKAKELEEKAAKAQAVLDKMRGELAKLVEEQRKAEEKVKSSVKAVVEREWFEKYHWTVTTGKRPVLGGRDASQNESIVRKYLKDHYLFFHADIPGASVVIAPPIEDPLEVHQVAQFAAAYSRAWKIGIHAIDVYYARGEQVSKQPPAGQYLARGSFMVYGKREYVRNVRLELAVGCRRDGEAARVVAAPPKSAPLLAEKYVVVTPGNVEKSRLAKELAEKWGGCNVDEIVAALPGPSRVSEVGKGSPLSWEEIREIFKSW</sequence>
<dbReference type="Pfam" id="PF05833">
    <property type="entry name" value="NFACT_N"/>
    <property type="match status" value="1"/>
</dbReference>
<gene>
    <name evidence="3" type="ordered locus">Pcal_1780</name>
</gene>
<dbReference type="STRING" id="410359.Pcal_1780"/>
<dbReference type="GO" id="GO:1990112">
    <property type="term" value="C:RQC complex"/>
    <property type="evidence" value="ECO:0007669"/>
    <property type="project" value="TreeGrafter"/>
</dbReference>
<organism evidence="3 4">
    <name type="scientific">Pyrobaculum calidifontis (strain DSM 21063 / JCM 11548 / VA1)</name>
    <dbReference type="NCBI Taxonomy" id="410359"/>
    <lineage>
        <taxon>Archaea</taxon>
        <taxon>Thermoproteota</taxon>
        <taxon>Thermoprotei</taxon>
        <taxon>Thermoproteales</taxon>
        <taxon>Thermoproteaceae</taxon>
        <taxon>Pyrobaculum</taxon>
    </lineage>
</organism>
<protein>
    <recommendedName>
        <fullName evidence="2">NFACT RNA-binding domain-containing protein</fullName>
    </recommendedName>
</protein>
<dbReference type="GO" id="GO:0000049">
    <property type="term" value="F:tRNA binding"/>
    <property type="evidence" value="ECO:0007669"/>
    <property type="project" value="TreeGrafter"/>
</dbReference>
<name>A3MX30_PYRCJ</name>
<evidence type="ECO:0000313" key="4">
    <source>
        <dbReference type="Proteomes" id="UP000001431"/>
    </source>
</evidence>
<dbReference type="HOGENOM" id="CLU_003612_2_1_2"/>
<feature type="coiled-coil region" evidence="1">
    <location>
        <begin position="260"/>
        <end position="298"/>
    </location>
</feature>
<feature type="domain" description="NFACT RNA-binding" evidence="2">
    <location>
        <begin position="409"/>
        <end position="516"/>
    </location>
</feature>
<dbReference type="GO" id="GO:0043023">
    <property type="term" value="F:ribosomal large subunit binding"/>
    <property type="evidence" value="ECO:0007669"/>
    <property type="project" value="TreeGrafter"/>
</dbReference>
<dbReference type="Proteomes" id="UP000001431">
    <property type="component" value="Chromosome"/>
</dbReference>
<dbReference type="PANTHER" id="PTHR15239:SF6">
    <property type="entry name" value="RIBOSOME QUALITY CONTROL COMPLEX SUBUNIT NEMF"/>
    <property type="match status" value="1"/>
</dbReference>
<dbReference type="KEGG" id="pcl:Pcal_1780"/>
<dbReference type="InterPro" id="IPR008532">
    <property type="entry name" value="NFACT_RNA-bd"/>
</dbReference>
<accession>A3MX30</accession>
<dbReference type="PANTHER" id="PTHR15239">
    <property type="entry name" value="NUCLEAR EXPORT MEDIATOR FACTOR NEMF"/>
    <property type="match status" value="1"/>
</dbReference>
<evidence type="ECO:0000256" key="1">
    <source>
        <dbReference type="SAM" id="Coils"/>
    </source>
</evidence>
<keyword evidence="4" id="KW-1185">Reference proteome</keyword>
<dbReference type="Gene3D" id="2.30.310.10">
    <property type="entry name" value="ibrinogen binding protein from staphylococcus aureus domain"/>
    <property type="match status" value="1"/>
</dbReference>
<dbReference type="InterPro" id="IPR051608">
    <property type="entry name" value="RQC_Subunit_NEMF"/>
</dbReference>
<dbReference type="EMBL" id="CP000561">
    <property type="protein sequence ID" value="ABO09197.1"/>
    <property type="molecule type" value="Genomic_DNA"/>
</dbReference>